<dbReference type="PROSITE" id="PS50005">
    <property type="entry name" value="TPR"/>
    <property type="match status" value="1"/>
</dbReference>
<protein>
    <recommendedName>
        <fullName evidence="4">Tetratricopeptide repeat protein</fullName>
    </recommendedName>
</protein>
<name>A0A832I7J1_UNCEI</name>
<dbReference type="InterPro" id="IPR019734">
    <property type="entry name" value="TPR_rpt"/>
</dbReference>
<dbReference type="Gene3D" id="1.25.40.10">
    <property type="entry name" value="Tetratricopeptide repeat domain"/>
    <property type="match status" value="1"/>
</dbReference>
<evidence type="ECO:0000256" key="1">
    <source>
        <dbReference type="PROSITE-ProRule" id="PRU00339"/>
    </source>
</evidence>
<feature type="region of interest" description="Disordered" evidence="2">
    <location>
        <begin position="1"/>
        <end position="23"/>
    </location>
</feature>
<evidence type="ECO:0000313" key="3">
    <source>
        <dbReference type="EMBL" id="HGZ44058.1"/>
    </source>
</evidence>
<gene>
    <name evidence="3" type="ORF">ENR23_11680</name>
</gene>
<proteinExistence type="predicted"/>
<evidence type="ECO:0008006" key="4">
    <source>
        <dbReference type="Google" id="ProtNLM"/>
    </source>
</evidence>
<keyword evidence="1" id="KW-0802">TPR repeat</keyword>
<evidence type="ECO:0000256" key="2">
    <source>
        <dbReference type="SAM" id="MobiDB-lite"/>
    </source>
</evidence>
<accession>A0A832I7J1</accession>
<feature type="repeat" description="TPR" evidence="1">
    <location>
        <begin position="651"/>
        <end position="684"/>
    </location>
</feature>
<reference evidence="3" key="1">
    <citation type="journal article" date="2020" name="mSystems">
        <title>Genome- and Community-Level Interaction Insights into Carbon Utilization and Element Cycling Functions of Hydrothermarchaeota in Hydrothermal Sediment.</title>
        <authorList>
            <person name="Zhou Z."/>
            <person name="Liu Y."/>
            <person name="Xu W."/>
            <person name="Pan J."/>
            <person name="Luo Z.H."/>
            <person name="Li M."/>
        </authorList>
    </citation>
    <scope>NUCLEOTIDE SEQUENCE [LARGE SCALE GENOMIC DNA]</scope>
    <source>
        <strain evidence="3">SpSt-381</strain>
    </source>
</reference>
<dbReference type="AlphaFoldDB" id="A0A832I7J1"/>
<sequence>MGAAAGRGPGRGGAGRGAARGGGGARGAADAGLPLRHPAALAAATVAAAVVALSVTTLIWDPDLGQHLTVGRAIWQLGGVPQVHLWSWPAYGRPDVLPSWGFRALLAPFWEWGGLPGLYAWRWLTTLGAFAALWAAARVMGARGLSPLVALVACALVYRQRSQVRPETLVAVLFALQVLALEARRARPAIASWARDPVWWTVPVALAWANVHVSYWMGFALLAFHALDALLGGGPAPPAGRGRLARAAPFAAAGLAGAAASFLNPFGWRALWQPFEYWLTWRHEPIYRSIGELAPVDWGVNLTNGLPALVVAWPALALWRAARGRADAVELLLCALFTWLGLTTQRFLGFYALAAAPYLGRGLAEALAAARRGRPAPAPWARAALAASACVAAALPELARPEVPLGLGFARGIAPEAACERMAEWGVSGRGLNPFGLSGHLLLRFWPDRGRLPFMDIHQTGTAAERAAYQEAMGGGAGWRALDDRHRFDWVLMHRHPTARVPLLDALDADTAFALVFVDDAAALWVRRSGAMAPVAAARAYALLPGGDAGLARLGQRAASDSALRREIAAELARQMAESPRHAEALRHRSNLALLEARWEDARRDLEAAAALAPNLAGVHLRLAAIALEQGRPRDALAALARERRASGASADVLAWEGEARERLGERDRAAARYRAALARDPRHARARAGLARLGAR</sequence>
<dbReference type="SUPFAM" id="SSF48452">
    <property type="entry name" value="TPR-like"/>
    <property type="match status" value="1"/>
</dbReference>
<organism evidence="3">
    <name type="scientific">Eiseniibacteriota bacterium</name>
    <dbReference type="NCBI Taxonomy" id="2212470"/>
    <lineage>
        <taxon>Bacteria</taxon>
        <taxon>Candidatus Eiseniibacteriota</taxon>
    </lineage>
</organism>
<dbReference type="EMBL" id="DSQF01000022">
    <property type="protein sequence ID" value="HGZ44058.1"/>
    <property type="molecule type" value="Genomic_DNA"/>
</dbReference>
<comment type="caution">
    <text evidence="3">The sequence shown here is derived from an EMBL/GenBank/DDBJ whole genome shotgun (WGS) entry which is preliminary data.</text>
</comment>
<dbReference type="InterPro" id="IPR011990">
    <property type="entry name" value="TPR-like_helical_dom_sf"/>
</dbReference>